<name>A0A2A4I820_9SPHN</name>
<evidence type="ECO:0000256" key="11">
    <source>
        <dbReference type="ARBA" id="ARBA00023014"/>
    </source>
</evidence>
<dbReference type="PANTHER" id="PTHR13932">
    <property type="entry name" value="COPROPORPHYRINIGEN III OXIDASE"/>
    <property type="match status" value="1"/>
</dbReference>
<evidence type="ECO:0000256" key="15">
    <source>
        <dbReference type="PIRSR" id="PIRSR000167-1"/>
    </source>
</evidence>
<dbReference type="InterPro" id="IPR007197">
    <property type="entry name" value="rSAM"/>
</dbReference>
<comment type="caution">
    <text evidence="18">The sequence shown here is derived from an EMBL/GenBank/DDBJ whole genome shotgun (WGS) entry which is preliminary data.</text>
</comment>
<comment type="subunit">
    <text evidence="4">Monomer.</text>
</comment>
<evidence type="ECO:0000256" key="3">
    <source>
        <dbReference type="ARBA" id="ARBA00005493"/>
    </source>
</evidence>
<feature type="binding site" evidence="15">
    <location>
        <position position="105"/>
    </location>
    <ligand>
        <name>S-adenosyl-L-methionine</name>
        <dbReference type="ChEBI" id="CHEBI:59789"/>
        <label>1</label>
    </ligand>
</feature>
<organism evidence="18 19">
    <name type="scientific">Sphingomonas adhaesiva</name>
    <dbReference type="NCBI Taxonomy" id="28212"/>
    <lineage>
        <taxon>Bacteria</taxon>
        <taxon>Pseudomonadati</taxon>
        <taxon>Pseudomonadota</taxon>
        <taxon>Alphaproteobacteria</taxon>
        <taxon>Sphingomonadales</taxon>
        <taxon>Sphingomonadaceae</taxon>
        <taxon>Sphingomonas</taxon>
    </lineage>
</organism>
<dbReference type="EC" id="1.3.98.3" evidence="14"/>
<evidence type="ECO:0000256" key="10">
    <source>
        <dbReference type="ARBA" id="ARBA00023004"/>
    </source>
</evidence>
<evidence type="ECO:0000256" key="13">
    <source>
        <dbReference type="ARBA" id="ARBA00048321"/>
    </source>
</evidence>
<evidence type="ECO:0000256" key="9">
    <source>
        <dbReference type="ARBA" id="ARBA00023002"/>
    </source>
</evidence>
<feature type="binding site" evidence="16">
    <location>
        <position position="60"/>
    </location>
    <ligand>
        <name>[4Fe-4S] cluster</name>
        <dbReference type="ChEBI" id="CHEBI:49883"/>
        <note>4Fe-4S-S-AdoMet</note>
    </ligand>
</feature>
<keyword evidence="7 14" id="KW-0949">S-adenosyl-L-methionine</keyword>
<feature type="binding site" evidence="15">
    <location>
        <position position="50"/>
    </location>
    <ligand>
        <name>S-adenosyl-L-methionine</name>
        <dbReference type="ChEBI" id="CHEBI:59789"/>
        <label>1</label>
    </ligand>
</feature>
<dbReference type="Proteomes" id="UP000218323">
    <property type="component" value="Unassembled WGS sequence"/>
</dbReference>
<sequence length="447" mass="47798">MATYHPDLATQAVPRYTSYPTAVDFSPAVGPERQALALLGVAPDTPVSLYIHVPYCREICWYCGCNTGAIGRPARLDAYVDALLAEIALVAGLMDGRVGSIHFGGGSPNALSPAQLLRLAEAIRDRFGVDSAAQWAMEIDPRGFDAADADTLAAIGVRRVSIGVQTFAPAVQRAINRVQPYEQVAQVVERLRGVGVRDLNVDLLYGLPRQRADDIAETIAAALTLDPARVAMFGYAHLPAMIPRQRMIDAADLPDPQHRFAHSALAHDLLTDAGYAPIGFDHFARAADPLALAASTGRLHRNFQGFTDDDAGVVIGIGASAISQFDGLIVQNEKHVGRYRAAIAGGHLAATRGVVRTADDRLRGAIIERLLCDGEVDLAAVCGAHRLPLTSLLDALAALVPLEKRGIARWCGGRLYLDDADRAYRRVVAAVFDARRRRAGAPASLAV</sequence>
<feature type="binding site" evidence="16">
    <location>
        <position position="56"/>
    </location>
    <ligand>
        <name>[4Fe-4S] cluster</name>
        <dbReference type="ChEBI" id="CHEBI:49883"/>
        <note>4Fe-4S-S-AdoMet</note>
    </ligand>
</feature>
<evidence type="ECO:0000256" key="4">
    <source>
        <dbReference type="ARBA" id="ARBA00011245"/>
    </source>
</evidence>
<keyword evidence="19" id="KW-1185">Reference proteome</keyword>
<dbReference type="SMART" id="SM00729">
    <property type="entry name" value="Elp3"/>
    <property type="match status" value="1"/>
</dbReference>
<keyword evidence="5 14" id="KW-0004">4Fe-4S</keyword>
<evidence type="ECO:0000313" key="19">
    <source>
        <dbReference type="Proteomes" id="UP000218323"/>
    </source>
</evidence>
<evidence type="ECO:0000256" key="14">
    <source>
        <dbReference type="PIRNR" id="PIRNR000167"/>
    </source>
</evidence>
<feature type="domain" description="Radical SAM core" evidence="17">
    <location>
        <begin position="41"/>
        <end position="263"/>
    </location>
</feature>
<dbReference type="CDD" id="cd01335">
    <property type="entry name" value="Radical_SAM"/>
    <property type="match status" value="1"/>
</dbReference>
<feature type="binding site" evidence="15">
    <location>
        <position position="202"/>
    </location>
    <ligand>
        <name>S-adenosyl-L-methionine</name>
        <dbReference type="ChEBI" id="CHEBI:59789"/>
        <label>2</label>
    </ligand>
</feature>
<dbReference type="InterPro" id="IPR034505">
    <property type="entry name" value="Coproporphyrinogen-III_oxidase"/>
</dbReference>
<keyword evidence="6 14" id="KW-0963">Cytoplasm</keyword>
<keyword evidence="9 14" id="KW-0560">Oxidoreductase</keyword>
<keyword evidence="11 14" id="KW-0411">Iron-sulfur</keyword>
<comment type="cofactor">
    <cofactor evidence="14 16">
        <name>[4Fe-4S] cluster</name>
        <dbReference type="ChEBI" id="CHEBI:49883"/>
    </cofactor>
    <text evidence="14 16">Binds 1 [4Fe-4S] cluster. The cluster is coordinated with 3 cysteines and an exchangeable S-adenosyl-L-methionine.</text>
</comment>
<evidence type="ECO:0000256" key="6">
    <source>
        <dbReference type="ARBA" id="ARBA00022490"/>
    </source>
</evidence>
<dbReference type="InterPro" id="IPR004558">
    <property type="entry name" value="Coprogen_oxidase_HemN"/>
</dbReference>
<feature type="binding site" evidence="15">
    <location>
        <position position="165"/>
    </location>
    <ligand>
        <name>S-adenosyl-L-methionine</name>
        <dbReference type="ChEBI" id="CHEBI:59789"/>
        <label>2</label>
    </ligand>
</feature>
<comment type="pathway">
    <text evidence="2 14">Porphyrin-containing compound metabolism; protoporphyrin-IX biosynthesis; protoporphyrinogen-IX from coproporphyrinogen-III (AdoMet route): step 1/1.</text>
</comment>
<keyword evidence="8 14" id="KW-0479">Metal-binding</keyword>
<dbReference type="PANTHER" id="PTHR13932:SF6">
    <property type="entry name" value="OXYGEN-INDEPENDENT COPROPORPHYRINOGEN III OXIDASE"/>
    <property type="match status" value="1"/>
</dbReference>
<feature type="binding site" evidence="15">
    <location>
        <position position="236"/>
    </location>
    <ligand>
        <name>S-adenosyl-L-methionine</name>
        <dbReference type="ChEBI" id="CHEBI:59789"/>
        <label>2</label>
    </ligand>
</feature>
<comment type="subcellular location">
    <subcellularLocation>
        <location evidence="1 14">Cytoplasm</location>
    </subcellularLocation>
</comment>
<feature type="binding site" evidence="15">
    <location>
        <position position="322"/>
    </location>
    <ligand>
        <name>S-adenosyl-L-methionine</name>
        <dbReference type="ChEBI" id="CHEBI:59789"/>
        <label>1</label>
    </ligand>
</feature>
<reference evidence="18 19" key="1">
    <citation type="submission" date="2017-09" db="EMBL/GenBank/DDBJ databases">
        <title>Sphingomonas adhaesiva DSM 7418, whole genome shotgun sequence.</title>
        <authorList>
            <person name="Feng G."/>
            <person name="Zhu H."/>
        </authorList>
    </citation>
    <scope>NUCLEOTIDE SEQUENCE [LARGE SCALE GENOMIC DNA]</scope>
    <source>
        <strain evidence="18 19">DSM 7418</strain>
    </source>
</reference>
<dbReference type="GO" id="GO:0046872">
    <property type="term" value="F:metal ion binding"/>
    <property type="evidence" value="ECO:0007669"/>
    <property type="project" value="UniProtKB-KW"/>
</dbReference>
<dbReference type="RefSeq" id="WP_066708222.1">
    <property type="nucleotide sequence ID" value="NZ_JBHIWA010000057.1"/>
</dbReference>
<dbReference type="NCBIfam" id="TIGR00538">
    <property type="entry name" value="hemN"/>
    <property type="match status" value="1"/>
</dbReference>
<dbReference type="GO" id="GO:0006782">
    <property type="term" value="P:protoporphyrinogen IX biosynthetic process"/>
    <property type="evidence" value="ECO:0007669"/>
    <property type="project" value="UniProtKB-UniPathway"/>
</dbReference>
<dbReference type="Pfam" id="PF04055">
    <property type="entry name" value="Radical_SAM"/>
    <property type="match status" value="1"/>
</dbReference>
<keyword evidence="10 14" id="KW-0408">Iron</keyword>
<evidence type="ECO:0000256" key="16">
    <source>
        <dbReference type="PIRSR" id="PIRSR000167-2"/>
    </source>
</evidence>
<feature type="binding site" evidence="16">
    <location>
        <position position="63"/>
    </location>
    <ligand>
        <name>[4Fe-4S] cluster</name>
        <dbReference type="ChEBI" id="CHEBI:49883"/>
        <note>4Fe-4S-S-AdoMet</note>
    </ligand>
</feature>
<dbReference type="Gene3D" id="1.10.10.920">
    <property type="match status" value="1"/>
</dbReference>
<evidence type="ECO:0000256" key="8">
    <source>
        <dbReference type="ARBA" id="ARBA00022723"/>
    </source>
</evidence>
<proteinExistence type="inferred from homology"/>
<dbReference type="Gene3D" id="3.20.20.70">
    <property type="entry name" value="Aldolase class I"/>
    <property type="match status" value="1"/>
</dbReference>
<dbReference type="SFLD" id="SFLDG01065">
    <property type="entry name" value="anaerobic_coproporphyrinogen-I"/>
    <property type="match status" value="1"/>
</dbReference>
<dbReference type="InterPro" id="IPR006638">
    <property type="entry name" value="Elp3/MiaA/NifB-like_rSAM"/>
</dbReference>
<dbReference type="AlphaFoldDB" id="A0A2A4I820"/>
<dbReference type="PIRSF" id="PIRSF000167">
    <property type="entry name" value="HemN"/>
    <property type="match status" value="1"/>
</dbReference>
<feature type="binding site" evidence="15">
    <location>
        <position position="177"/>
    </location>
    <ligand>
        <name>S-adenosyl-L-methionine</name>
        <dbReference type="ChEBI" id="CHEBI:59789"/>
        <label>2</label>
    </ligand>
</feature>
<evidence type="ECO:0000256" key="2">
    <source>
        <dbReference type="ARBA" id="ARBA00004785"/>
    </source>
</evidence>
<dbReference type="InterPro" id="IPR058240">
    <property type="entry name" value="rSAM_sf"/>
</dbReference>
<evidence type="ECO:0000313" key="18">
    <source>
        <dbReference type="EMBL" id="PCG14635.1"/>
    </source>
</evidence>
<evidence type="ECO:0000256" key="1">
    <source>
        <dbReference type="ARBA" id="ARBA00004496"/>
    </source>
</evidence>
<dbReference type="EMBL" id="NWVC01000003">
    <property type="protein sequence ID" value="PCG14635.1"/>
    <property type="molecule type" value="Genomic_DNA"/>
</dbReference>
<evidence type="ECO:0000256" key="7">
    <source>
        <dbReference type="ARBA" id="ARBA00022691"/>
    </source>
</evidence>
<dbReference type="SUPFAM" id="SSF102114">
    <property type="entry name" value="Radical SAM enzymes"/>
    <property type="match status" value="1"/>
</dbReference>
<feature type="binding site" evidence="15">
    <location>
        <begin position="62"/>
        <end position="64"/>
    </location>
    <ligand>
        <name>S-adenosyl-L-methionine</name>
        <dbReference type="ChEBI" id="CHEBI:59789"/>
        <label>2</label>
    </ligand>
</feature>
<comment type="catalytic activity">
    <reaction evidence="13 14">
        <text>coproporphyrinogen III + 2 S-adenosyl-L-methionine = protoporphyrinogen IX + 2 5'-deoxyadenosine + 2 L-methionine + 2 CO2</text>
        <dbReference type="Rhea" id="RHEA:15425"/>
        <dbReference type="ChEBI" id="CHEBI:16526"/>
        <dbReference type="ChEBI" id="CHEBI:17319"/>
        <dbReference type="ChEBI" id="CHEBI:57307"/>
        <dbReference type="ChEBI" id="CHEBI:57309"/>
        <dbReference type="ChEBI" id="CHEBI:57844"/>
        <dbReference type="ChEBI" id="CHEBI:59789"/>
        <dbReference type="EC" id="1.3.98.3"/>
    </reaction>
</comment>
<keyword evidence="12 14" id="KW-0627">Porphyrin biosynthesis</keyword>
<dbReference type="PROSITE" id="PS51918">
    <property type="entry name" value="RADICAL_SAM"/>
    <property type="match status" value="1"/>
</dbReference>
<dbReference type="InterPro" id="IPR013785">
    <property type="entry name" value="Aldolase_TIM"/>
</dbReference>
<comment type="similarity">
    <text evidence="3 14">Belongs to the anaerobic coproporphyrinogen-III oxidase family.</text>
</comment>
<dbReference type="GO" id="GO:0004109">
    <property type="term" value="F:coproporphyrinogen oxidase activity"/>
    <property type="evidence" value="ECO:0007669"/>
    <property type="project" value="InterPro"/>
</dbReference>
<accession>A0A2A4I820</accession>
<dbReference type="UniPathway" id="UPA00251">
    <property type="reaction ID" value="UER00323"/>
</dbReference>
<dbReference type="GO" id="GO:0051989">
    <property type="term" value="F:coproporphyrinogen dehydrogenase activity"/>
    <property type="evidence" value="ECO:0007669"/>
    <property type="project" value="UniProtKB-EC"/>
</dbReference>
<dbReference type="SFLD" id="SFLDS00029">
    <property type="entry name" value="Radical_SAM"/>
    <property type="match status" value="1"/>
</dbReference>
<protein>
    <recommendedName>
        <fullName evidence="14">Coproporphyrinogen-III oxidase</fullName>
        <ecNumber evidence="14">1.3.98.3</ecNumber>
    </recommendedName>
</protein>
<evidence type="ECO:0000256" key="5">
    <source>
        <dbReference type="ARBA" id="ARBA00022485"/>
    </source>
</evidence>
<evidence type="ECO:0000256" key="12">
    <source>
        <dbReference type="ARBA" id="ARBA00023244"/>
    </source>
</evidence>
<feature type="binding site" evidence="15">
    <location>
        <position position="138"/>
    </location>
    <ligand>
        <name>S-adenosyl-L-methionine</name>
        <dbReference type="ChEBI" id="CHEBI:59789"/>
        <label>1</label>
    </ligand>
</feature>
<evidence type="ECO:0000259" key="17">
    <source>
        <dbReference type="PROSITE" id="PS51918"/>
    </source>
</evidence>
<dbReference type="GO" id="GO:0005737">
    <property type="term" value="C:cytoplasm"/>
    <property type="evidence" value="ECO:0007669"/>
    <property type="project" value="UniProtKB-SubCell"/>
</dbReference>
<dbReference type="GO" id="GO:0051539">
    <property type="term" value="F:4 iron, 4 sulfur cluster binding"/>
    <property type="evidence" value="ECO:0007669"/>
    <property type="project" value="UniProtKB-KW"/>
</dbReference>
<gene>
    <name evidence="18" type="primary">hemN</name>
    <name evidence="18" type="ORF">COA07_09010</name>
</gene>